<feature type="transmembrane region" description="Helical" evidence="1">
    <location>
        <begin position="6"/>
        <end position="26"/>
    </location>
</feature>
<comment type="caution">
    <text evidence="2">The sequence shown here is derived from an EMBL/GenBank/DDBJ whole genome shotgun (WGS) entry which is preliminary data.</text>
</comment>
<dbReference type="EMBL" id="QEQK01000004">
    <property type="protein sequence ID" value="PWN56722.1"/>
    <property type="molecule type" value="Genomic_DNA"/>
</dbReference>
<evidence type="ECO:0008006" key="4">
    <source>
        <dbReference type="Google" id="ProtNLM"/>
    </source>
</evidence>
<evidence type="ECO:0000256" key="1">
    <source>
        <dbReference type="SAM" id="Phobius"/>
    </source>
</evidence>
<dbReference type="AlphaFoldDB" id="A0A363UMS8"/>
<keyword evidence="1" id="KW-0812">Transmembrane</keyword>
<reference evidence="2 3" key="1">
    <citation type="submission" date="2018-05" db="EMBL/GenBank/DDBJ databases">
        <title>Abyssibacter profundi OUC007T gen. nov., sp. nov, a marine bacterium isolated from seawater of the Mariana Trench.</title>
        <authorList>
            <person name="Zhou S."/>
        </authorList>
    </citation>
    <scope>NUCLEOTIDE SEQUENCE [LARGE SCALE GENOMIC DNA]</scope>
    <source>
        <strain evidence="2 3">OUC007</strain>
    </source>
</reference>
<organism evidence="2 3">
    <name type="scientific">Abyssibacter profundi</name>
    <dbReference type="NCBI Taxonomy" id="2182787"/>
    <lineage>
        <taxon>Bacteria</taxon>
        <taxon>Pseudomonadati</taxon>
        <taxon>Pseudomonadota</taxon>
        <taxon>Gammaproteobacteria</taxon>
        <taxon>Chromatiales</taxon>
        <taxon>Oceanococcaceae</taxon>
        <taxon>Abyssibacter</taxon>
    </lineage>
</organism>
<proteinExistence type="predicted"/>
<keyword evidence="1" id="KW-0472">Membrane</keyword>
<keyword evidence="1" id="KW-1133">Transmembrane helix</keyword>
<protein>
    <recommendedName>
        <fullName evidence="4">PepSY domain-containing protein</fullName>
    </recommendedName>
</protein>
<accession>A0A363UMS8</accession>
<feature type="transmembrane region" description="Helical" evidence="1">
    <location>
        <begin position="200"/>
        <end position="224"/>
    </location>
</feature>
<name>A0A363UMS8_9GAMM</name>
<gene>
    <name evidence="2" type="ORF">DEH80_04620</name>
</gene>
<evidence type="ECO:0000313" key="2">
    <source>
        <dbReference type="EMBL" id="PWN56722.1"/>
    </source>
</evidence>
<sequence length="236" mass="25963">MHRGLGLLVAIQVVLWIAGGLIMASLDLQRVRGLHYAAEQPVESLELKAVTVSPAQVLEGLDLGASAVAELRLVQWQGQPVYRVRPLADTARPQLVSAHDGVRLSPLDEPTARRIAQADYAGPGRLVDAQWLETVPSEARGRRGPLWRIQFDDAIDTALYVSADTGQVVARRNNWWRLFDVVWMLHIMDYDTRDDFNHPVLVLAAASALLFALSGVLLLGLAWWPRGSRPAAGTGR</sequence>
<evidence type="ECO:0000313" key="3">
    <source>
        <dbReference type="Proteomes" id="UP000251800"/>
    </source>
</evidence>
<keyword evidence="3" id="KW-1185">Reference proteome</keyword>
<dbReference type="Proteomes" id="UP000251800">
    <property type="component" value="Unassembled WGS sequence"/>
</dbReference>